<dbReference type="Pfam" id="PF00535">
    <property type="entry name" value="Glycos_transf_2"/>
    <property type="match status" value="1"/>
</dbReference>
<dbReference type="CDD" id="cd00761">
    <property type="entry name" value="Glyco_tranf_GTA_type"/>
    <property type="match status" value="1"/>
</dbReference>
<organism evidence="2">
    <name type="scientific">freshwater metagenome</name>
    <dbReference type="NCBI Taxonomy" id="449393"/>
    <lineage>
        <taxon>unclassified sequences</taxon>
        <taxon>metagenomes</taxon>
        <taxon>ecological metagenomes</taxon>
    </lineage>
</organism>
<name>A0A6J7GYJ9_9ZZZZ</name>
<accession>A0A6J7GYJ9</accession>
<dbReference type="Gene3D" id="3.90.550.10">
    <property type="entry name" value="Spore Coat Polysaccharide Biosynthesis Protein SpsA, Chain A"/>
    <property type="match status" value="1"/>
</dbReference>
<reference evidence="2" key="1">
    <citation type="submission" date="2020-05" db="EMBL/GenBank/DDBJ databases">
        <authorList>
            <person name="Chiriac C."/>
            <person name="Salcher M."/>
            <person name="Ghai R."/>
            <person name="Kavagutti S V."/>
        </authorList>
    </citation>
    <scope>NUCLEOTIDE SEQUENCE</scope>
</reference>
<dbReference type="InterPro" id="IPR001173">
    <property type="entry name" value="Glyco_trans_2-like"/>
</dbReference>
<protein>
    <submittedName>
        <fullName evidence="2">Unannotated protein</fullName>
    </submittedName>
</protein>
<dbReference type="EMBL" id="CAFBMX010000001">
    <property type="protein sequence ID" value="CAB4913657.1"/>
    <property type="molecule type" value="Genomic_DNA"/>
</dbReference>
<sequence>MTAEIAAILVTDAVAPARPLVDALLAQTAASRLEVVVVAPQGELEQTVALFIDGGFAAVRAVACDVRRHGLAAARCAGIRAAHAPVVVFTETHCFPEPGWARALIAAHAAGPAVVGPVFRNGNPATRSSTSGFLAHYGTFAAPPPPPPYTDLPGHNSSYSRDLLLALGGELTELLKLEYVLHGRLRAAGHELLLAEDAVCHHFNVSRRRAGLRAGYLAGRLFAPARAADWSRARRGAYALAWPLITALRVRRHAGDARRIGLRLTPGLVAVLIVRLVFTSVGEAVGYVAGEGGAQAPLFDMELRRDRYLAGREPEERAMLEAIAR</sequence>
<feature type="domain" description="Glycosyltransferase 2-like" evidence="1">
    <location>
        <begin position="20"/>
        <end position="164"/>
    </location>
</feature>
<gene>
    <name evidence="2" type="ORF">UFOPK3674_00082</name>
</gene>
<dbReference type="SUPFAM" id="SSF53448">
    <property type="entry name" value="Nucleotide-diphospho-sugar transferases"/>
    <property type="match status" value="1"/>
</dbReference>
<dbReference type="AlphaFoldDB" id="A0A6J7GYJ9"/>
<proteinExistence type="predicted"/>
<evidence type="ECO:0000259" key="1">
    <source>
        <dbReference type="Pfam" id="PF00535"/>
    </source>
</evidence>
<dbReference type="InterPro" id="IPR029044">
    <property type="entry name" value="Nucleotide-diphossugar_trans"/>
</dbReference>
<evidence type="ECO:0000313" key="2">
    <source>
        <dbReference type="EMBL" id="CAB4913657.1"/>
    </source>
</evidence>